<evidence type="ECO:0000256" key="2">
    <source>
        <dbReference type="ARBA" id="ARBA00023002"/>
    </source>
</evidence>
<dbReference type="Pfam" id="PF25137">
    <property type="entry name" value="ADH_Fe_C"/>
    <property type="match status" value="1"/>
</dbReference>
<dbReference type="CDD" id="cd08177">
    <property type="entry name" value="MAR"/>
    <property type="match status" value="1"/>
</dbReference>
<dbReference type="PANTHER" id="PTHR11496">
    <property type="entry name" value="ALCOHOL DEHYDROGENASE"/>
    <property type="match status" value="1"/>
</dbReference>
<dbReference type="Gene3D" id="1.20.1090.10">
    <property type="entry name" value="Dehydroquinate synthase-like - alpha domain"/>
    <property type="match status" value="1"/>
</dbReference>
<name>A0A2W2H601_9ACTN</name>
<evidence type="ECO:0000256" key="1">
    <source>
        <dbReference type="ARBA" id="ARBA00007358"/>
    </source>
</evidence>
<sequence>MPSTRVVFGRGSAADLLPEVERLGLERIVVIADAGAAEVASNLIAPLGGRVAASFDGVRPHVPAEMATRARELAADARADGLLAIGGGSTTGTAKAVALTSRLPVLAVPTTYAGSEMTPVWGITSGSTKRTGRSLDVLPRTVVYDPGLLDGLPARLAATSSLNAMAHCVEALSAPASSPLIRIVALEGVKALREGLDKMAAGATRRPDELLYGAHVAGTAFGVAGSGLHHKICHVLGGRFDLAHAELHAAILPAVIEFNAPALPARMADLAASLAAADAGVGLRALYDRLRLNPTLESAGLHPADFEAAVDAVAGVLPLDNVRAVSRADVRAILESAFAGRRRT</sequence>
<organism evidence="6 7">
    <name type="scientific">Spongiactinospora gelatinilytica</name>
    <dbReference type="NCBI Taxonomy" id="2666298"/>
    <lineage>
        <taxon>Bacteria</taxon>
        <taxon>Bacillati</taxon>
        <taxon>Actinomycetota</taxon>
        <taxon>Actinomycetes</taxon>
        <taxon>Streptosporangiales</taxon>
        <taxon>Streptosporangiaceae</taxon>
        <taxon>Spongiactinospora</taxon>
    </lineage>
</organism>
<dbReference type="SUPFAM" id="SSF56796">
    <property type="entry name" value="Dehydroquinate synthase-like"/>
    <property type="match status" value="1"/>
</dbReference>
<dbReference type="InterPro" id="IPR034786">
    <property type="entry name" value="MAR"/>
</dbReference>
<dbReference type="EMBL" id="POUA01000008">
    <property type="protein sequence ID" value="PZG56091.1"/>
    <property type="molecule type" value="Genomic_DNA"/>
</dbReference>
<accession>A0A2W2H601</accession>
<dbReference type="Pfam" id="PF00465">
    <property type="entry name" value="Fe-ADH"/>
    <property type="match status" value="1"/>
</dbReference>
<comment type="similarity">
    <text evidence="1">Belongs to the iron-containing alcohol dehydrogenase family.</text>
</comment>
<dbReference type="GO" id="GO:0046872">
    <property type="term" value="F:metal ion binding"/>
    <property type="evidence" value="ECO:0007669"/>
    <property type="project" value="InterPro"/>
</dbReference>
<dbReference type="Proteomes" id="UP000248544">
    <property type="component" value="Unassembled WGS sequence"/>
</dbReference>
<reference evidence="6 7" key="1">
    <citation type="submission" date="2018-01" db="EMBL/GenBank/DDBJ databases">
        <title>Draft genome sequence of Sphaerisporangium sp. 7K107.</title>
        <authorList>
            <person name="Sahin N."/>
            <person name="Saygin H."/>
            <person name="Ay H."/>
        </authorList>
    </citation>
    <scope>NUCLEOTIDE SEQUENCE [LARGE SCALE GENOMIC DNA]</scope>
    <source>
        <strain evidence="6 7">7K107</strain>
    </source>
</reference>
<evidence type="ECO:0000313" key="6">
    <source>
        <dbReference type="EMBL" id="PZG56091.1"/>
    </source>
</evidence>
<keyword evidence="3" id="KW-0520">NAD</keyword>
<keyword evidence="2" id="KW-0560">Oxidoreductase</keyword>
<feature type="domain" description="Alcohol dehydrogenase iron-type/glycerol dehydrogenase GldA" evidence="4">
    <location>
        <begin position="4"/>
        <end position="146"/>
    </location>
</feature>
<evidence type="ECO:0000259" key="5">
    <source>
        <dbReference type="Pfam" id="PF25137"/>
    </source>
</evidence>
<evidence type="ECO:0000256" key="3">
    <source>
        <dbReference type="ARBA" id="ARBA00023027"/>
    </source>
</evidence>
<dbReference type="PANTHER" id="PTHR11496:SF102">
    <property type="entry name" value="ALCOHOL DEHYDROGENASE 4"/>
    <property type="match status" value="1"/>
</dbReference>
<dbReference type="Gene3D" id="3.40.50.1970">
    <property type="match status" value="1"/>
</dbReference>
<dbReference type="InterPro" id="IPR039697">
    <property type="entry name" value="Alcohol_dehydrogenase_Fe"/>
</dbReference>
<comment type="caution">
    <text evidence="6">The sequence shown here is derived from an EMBL/GenBank/DDBJ whole genome shotgun (WGS) entry which is preliminary data.</text>
</comment>
<proteinExistence type="inferred from homology"/>
<gene>
    <name evidence="6" type="ORF">C1I98_02045</name>
</gene>
<dbReference type="InterPro" id="IPR001670">
    <property type="entry name" value="ADH_Fe/GldA"/>
</dbReference>
<evidence type="ECO:0000259" key="4">
    <source>
        <dbReference type="Pfam" id="PF00465"/>
    </source>
</evidence>
<protein>
    <submittedName>
        <fullName evidence="6">Maleylacetate reductase</fullName>
    </submittedName>
</protein>
<dbReference type="AlphaFoldDB" id="A0A2W2H601"/>
<dbReference type="GO" id="GO:0018506">
    <property type="term" value="F:maleylacetate reductase activity"/>
    <property type="evidence" value="ECO:0007669"/>
    <property type="project" value="InterPro"/>
</dbReference>
<feature type="domain" description="Fe-containing alcohol dehydrogenase-like C-terminal" evidence="5">
    <location>
        <begin position="158"/>
        <end position="338"/>
    </location>
</feature>
<dbReference type="GO" id="GO:0004022">
    <property type="term" value="F:alcohol dehydrogenase (NAD+) activity"/>
    <property type="evidence" value="ECO:0007669"/>
    <property type="project" value="TreeGrafter"/>
</dbReference>
<keyword evidence="7" id="KW-1185">Reference proteome</keyword>
<dbReference type="InterPro" id="IPR056798">
    <property type="entry name" value="ADH_Fe_C"/>
</dbReference>
<evidence type="ECO:0000313" key="7">
    <source>
        <dbReference type="Proteomes" id="UP000248544"/>
    </source>
</evidence>